<dbReference type="AlphaFoldDB" id="A0A0V0QW02"/>
<sequence length="335" mass="38513">MFTQTYNSKKIIGDDVWDDPTDQGIFLKLENNYNKIQNKAIKIENTNKYSIVTGDNDQDIFTIYTFQYNGNGQIKDICFESYENQFGNMGNQLFRALEFGVINANYMWIKGDNVFENNKTIIFFSNPLNCQVYRNINDSSIYQYQLENFGYSHIFHTYYSNQTVSLIVSSSNINGNDQLNLQAIRITIGQNCPQYCNSCRDQEDCISCVSANVQRNITNQCQCPHRYYQDSLSDNCLECPQYCESCSDFNTYQICIPSIGQRDISNLCYCKKGYYQDTESHDCLKCKENCATCSDGETCLSCLGDTALDLNTLQCKCKQNLIQYYDKIGQCKSAI</sequence>
<organism evidence="1 2">
    <name type="scientific">Pseudocohnilembus persalinus</name>
    <name type="common">Ciliate</name>
    <dbReference type="NCBI Taxonomy" id="266149"/>
    <lineage>
        <taxon>Eukaryota</taxon>
        <taxon>Sar</taxon>
        <taxon>Alveolata</taxon>
        <taxon>Ciliophora</taxon>
        <taxon>Intramacronucleata</taxon>
        <taxon>Oligohymenophorea</taxon>
        <taxon>Scuticociliatia</taxon>
        <taxon>Philasterida</taxon>
        <taxon>Pseudocohnilembidae</taxon>
        <taxon>Pseudocohnilembus</taxon>
    </lineage>
</organism>
<comment type="caution">
    <text evidence="1">The sequence shown here is derived from an EMBL/GenBank/DDBJ whole genome shotgun (WGS) entry which is preliminary data.</text>
</comment>
<dbReference type="OrthoDB" id="300641at2759"/>
<reference evidence="1 2" key="1">
    <citation type="journal article" date="2015" name="Sci. Rep.">
        <title>Genome of the facultative scuticociliatosis pathogen Pseudocohnilembus persalinus provides insight into its virulence through horizontal gene transfer.</title>
        <authorList>
            <person name="Xiong J."/>
            <person name="Wang G."/>
            <person name="Cheng J."/>
            <person name="Tian M."/>
            <person name="Pan X."/>
            <person name="Warren A."/>
            <person name="Jiang C."/>
            <person name="Yuan D."/>
            <person name="Miao W."/>
        </authorList>
    </citation>
    <scope>NUCLEOTIDE SEQUENCE [LARGE SCALE GENOMIC DNA]</scope>
    <source>
        <strain evidence="1">36N120E</strain>
    </source>
</reference>
<proteinExistence type="predicted"/>
<keyword evidence="2" id="KW-1185">Reference proteome</keyword>
<accession>A0A0V0QW02</accession>
<dbReference type="InterPro" id="IPR009030">
    <property type="entry name" value="Growth_fac_rcpt_cys_sf"/>
</dbReference>
<evidence type="ECO:0000313" key="1">
    <source>
        <dbReference type="EMBL" id="KRX06540.1"/>
    </source>
</evidence>
<protein>
    <submittedName>
        <fullName evidence="1">Insulin-like growth factor binding protein, N-terminal</fullName>
    </submittedName>
</protein>
<dbReference type="EMBL" id="LDAU01000095">
    <property type="protein sequence ID" value="KRX06540.1"/>
    <property type="molecule type" value="Genomic_DNA"/>
</dbReference>
<gene>
    <name evidence="1" type="ORF">PPERSA_10398</name>
</gene>
<name>A0A0V0QW02_PSEPJ</name>
<dbReference type="SUPFAM" id="SSF57184">
    <property type="entry name" value="Growth factor receptor domain"/>
    <property type="match status" value="1"/>
</dbReference>
<dbReference type="InParanoid" id="A0A0V0QW02"/>
<evidence type="ECO:0000313" key="2">
    <source>
        <dbReference type="Proteomes" id="UP000054937"/>
    </source>
</evidence>
<dbReference type="Proteomes" id="UP000054937">
    <property type="component" value="Unassembled WGS sequence"/>
</dbReference>